<dbReference type="SUPFAM" id="SSF51569">
    <property type="entry name" value="Aldolase"/>
    <property type="match status" value="1"/>
</dbReference>
<dbReference type="InterPro" id="IPR013785">
    <property type="entry name" value="Aldolase_TIM"/>
</dbReference>
<proteinExistence type="predicted"/>
<feature type="binding site" evidence="3">
    <location>
        <position position="228"/>
    </location>
    <ligand>
        <name>Zn(2+)</name>
        <dbReference type="ChEBI" id="CHEBI:29105"/>
        <label>1</label>
        <note>catalytic</note>
    </ligand>
</feature>
<evidence type="ECO:0000256" key="1">
    <source>
        <dbReference type="PIRSR" id="PIRSR001359-1"/>
    </source>
</evidence>
<dbReference type="GO" id="GO:0016832">
    <property type="term" value="F:aldehyde-lyase activity"/>
    <property type="evidence" value="ECO:0007669"/>
    <property type="project" value="InterPro"/>
</dbReference>
<feature type="binding site" evidence="3">
    <location>
        <position position="194"/>
    </location>
    <ligand>
        <name>Zn(2+)</name>
        <dbReference type="ChEBI" id="CHEBI:29105"/>
        <label>1</label>
        <note>catalytic</note>
    </ligand>
</feature>
<dbReference type="RefSeq" id="WP_281819199.1">
    <property type="nucleotide sequence ID" value="NZ_BRLB01000022.1"/>
</dbReference>
<dbReference type="Gene3D" id="3.20.20.70">
    <property type="entry name" value="Aldolase class I"/>
    <property type="match status" value="1"/>
</dbReference>
<feature type="binding site" evidence="3">
    <location>
        <position position="120"/>
    </location>
    <ligand>
        <name>Zn(2+)</name>
        <dbReference type="ChEBI" id="CHEBI:29105"/>
        <label>2</label>
    </ligand>
</feature>
<dbReference type="Proteomes" id="UP001144256">
    <property type="component" value="Unassembled WGS sequence"/>
</dbReference>
<dbReference type="AlphaFoldDB" id="A0A9W5YF21"/>
<organism evidence="4 5">
    <name type="scientific">Vallitalea longa</name>
    <dbReference type="NCBI Taxonomy" id="2936439"/>
    <lineage>
        <taxon>Bacteria</taxon>
        <taxon>Bacillati</taxon>
        <taxon>Bacillota</taxon>
        <taxon>Clostridia</taxon>
        <taxon>Lachnospirales</taxon>
        <taxon>Vallitaleaceae</taxon>
        <taxon>Vallitalea</taxon>
    </lineage>
</organism>
<feature type="active site" description="Proton donor" evidence="1">
    <location>
        <position position="98"/>
    </location>
</feature>
<accession>A0A9W5YF21</accession>
<keyword evidence="3" id="KW-0862">Zinc</keyword>
<dbReference type="GO" id="GO:0005975">
    <property type="term" value="P:carbohydrate metabolic process"/>
    <property type="evidence" value="ECO:0007669"/>
    <property type="project" value="InterPro"/>
</dbReference>
<reference evidence="4" key="1">
    <citation type="submission" date="2022-06" db="EMBL/GenBank/DDBJ databases">
        <title>Vallitalea longa sp. nov., an anaerobic bacterium isolated from marine sediment.</title>
        <authorList>
            <person name="Hirano S."/>
            <person name="Terahara T."/>
            <person name="Mori K."/>
            <person name="Hamada M."/>
            <person name="Matsumoto R."/>
            <person name="Kobayashi T."/>
        </authorList>
    </citation>
    <scope>NUCLEOTIDE SEQUENCE</scope>
    <source>
        <strain evidence="4">SH18-1</strain>
    </source>
</reference>
<sequence length="382" mass="41929">MPIVPLRPLLEASNKYKFAHGAFNVNAVAQAEAVIEVHEMFRSGAILQAADLANGFMGGRKDFMNATLEDKKIGAKRIADAVRKIGEHSRIPIVIHLDHGKDFDSVKAAIDNGFTSVMIDGSHLSYDENVELTREVVKYAHPKGVSVEGELGVLAGVEDHVFSETSTYTNPMKVCDFFRKTGVDCLAISYGTMHGASKGKNAKLRKEIAIASMENLRHEGIFGALVSHGSSTVPRYIVEEINNYGGDIQNAYGISIDELMSVIPFGIRKINVDTDIRLAVTRNIREYFLENPSKQNSDSIGGIWSIMDNNKSAFDPRVYLTPIMDTVLTGNEPDDDVSAITDCIRRGVKEVVGTLIVNFGSVGYAPKIENVSLEQMIKRYKG</sequence>
<feature type="binding site" evidence="2">
    <location>
        <begin position="229"/>
        <end position="231"/>
    </location>
    <ligand>
        <name>dihydroxyacetone phosphate</name>
        <dbReference type="ChEBI" id="CHEBI:57642"/>
    </ligand>
</feature>
<keyword evidence="5" id="KW-1185">Reference proteome</keyword>
<dbReference type="PANTHER" id="PTHR30304:SF0">
    <property type="entry name" value="D-TAGATOSE-1,6-BISPHOSPHATE ALDOLASE SUBUNIT GATY-RELATED"/>
    <property type="match status" value="1"/>
</dbReference>
<dbReference type="InterPro" id="IPR000771">
    <property type="entry name" value="FBA_II"/>
</dbReference>
<feature type="binding site" evidence="2">
    <location>
        <position position="195"/>
    </location>
    <ligand>
        <name>dihydroxyacetone phosphate</name>
        <dbReference type="ChEBI" id="CHEBI:57642"/>
    </ligand>
</feature>
<protein>
    <submittedName>
        <fullName evidence="4">Fructose-1,6-bisphosphate aldolase, class II</fullName>
    </submittedName>
</protein>
<dbReference type="Pfam" id="PF01116">
    <property type="entry name" value="F_bP_aldolase"/>
    <property type="match status" value="1"/>
</dbReference>
<evidence type="ECO:0000313" key="5">
    <source>
        <dbReference type="Proteomes" id="UP001144256"/>
    </source>
</evidence>
<feature type="binding site" evidence="3">
    <location>
        <position position="150"/>
    </location>
    <ligand>
        <name>Zn(2+)</name>
        <dbReference type="ChEBI" id="CHEBI:29105"/>
        <label>2</label>
    </ligand>
</feature>
<evidence type="ECO:0000256" key="2">
    <source>
        <dbReference type="PIRSR" id="PIRSR001359-2"/>
    </source>
</evidence>
<feature type="binding site" evidence="2">
    <location>
        <begin position="271"/>
        <end position="274"/>
    </location>
    <ligand>
        <name>dihydroxyacetone phosphate</name>
        <dbReference type="ChEBI" id="CHEBI:57642"/>
    </ligand>
</feature>
<dbReference type="PANTHER" id="PTHR30304">
    <property type="entry name" value="D-TAGATOSE-1,6-BISPHOSPHATE ALDOLASE"/>
    <property type="match status" value="1"/>
</dbReference>
<name>A0A9W5YF21_9FIRM</name>
<dbReference type="EMBL" id="BRLB01000022">
    <property type="protein sequence ID" value="GKX31874.1"/>
    <property type="molecule type" value="Genomic_DNA"/>
</dbReference>
<dbReference type="PIRSF" id="PIRSF001359">
    <property type="entry name" value="F_bP_aldolase_II"/>
    <property type="match status" value="1"/>
</dbReference>
<feature type="binding site" evidence="3">
    <location>
        <position position="99"/>
    </location>
    <ligand>
        <name>Zn(2+)</name>
        <dbReference type="ChEBI" id="CHEBI:29105"/>
        <label>1</label>
        <note>catalytic</note>
    </ligand>
</feature>
<evidence type="ECO:0000256" key="3">
    <source>
        <dbReference type="PIRSR" id="PIRSR001359-3"/>
    </source>
</evidence>
<dbReference type="InterPro" id="IPR050246">
    <property type="entry name" value="Class_II_FBP_aldolase"/>
</dbReference>
<dbReference type="NCBIfam" id="TIGR00167">
    <property type="entry name" value="cbbA"/>
    <property type="match status" value="1"/>
</dbReference>
<comment type="caution">
    <text evidence="4">The sequence shown here is derived from an EMBL/GenBank/DDBJ whole genome shotgun (WGS) entry which is preliminary data.</text>
</comment>
<gene>
    <name evidence="4" type="primary">fba_2</name>
    <name evidence="4" type="ORF">SH1V18_43540</name>
</gene>
<evidence type="ECO:0000313" key="4">
    <source>
        <dbReference type="EMBL" id="GKX31874.1"/>
    </source>
</evidence>
<keyword evidence="3" id="KW-0479">Metal-binding</keyword>
<comment type="cofactor">
    <cofactor evidence="3">
        <name>Zn(2+)</name>
        <dbReference type="ChEBI" id="CHEBI:29105"/>
    </cofactor>
    <text evidence="3">Binds 2 Zn(2+) ions per subunit. One is catalytic and the other provides a structural contribution.</text>
</comment>
<dbReference type="GO" id="GO:0008270">
    <property type="term" value="F:zinc ion binding"/>
    <property type="evidence" value="ECO:0007669"/>
    <property type="project" value="InterPro"/>
</dbReference>